<accession>A0A4P9X0B9</accession>
<proteinExistence type="predicted"/>
<dbReference type="AlphaFoldDB" id="A0A4P9X0B9"/>
<name>A0A4P9X0B9_9FUNG</name>
<evidence type="ECO:0000256" key="1">
    <source>
        <dbReference type="SAM" id="MobiDB-lite"/>
    </source>
</evidence>
<organism evidence="2 3">
    <name type="scientific">Caulochytrium protostelioides</name>
    <dbReference type="NCBI Taxonomy" id="1555241"/>
    <lineage>
        <taxon>Eukaryota</taxon>
        <taxon>Fungi</taxon>
        <taxon>Fungi incertae sedis</taxon>
        <taxon>Chytridiomycota</taxon>
        <taxon>Chytridiomycota incertae sedis</taxon>
        <taxon>Chytridiomycetes</taxon>
        <taxon>Caulochytriales</taxon>
        <taxon>Caulochytriaceae</taxon>
        <taxon>Caulochytrium</taxon>
    </lineage>
</organism>
<protein>
    <submittedName>
        <fullName evidence="2">Uncharacterized protein</fullName>
    </submittedName>
</protein>
<feature type="compositionally biased region" description="Basic and acidic residues" evidence="1">
    <location>
        <begin position="126"/>
        <end position="138"/>
    </location>
</feature>
<feature type="region of interest" description="Disordered" evidence="1">
    <location>
        <begin position="79"/>
        <end position="138"/>
    </location>
</feature>
<evidence type="ECO:0000313" key="3">
    <source>
        <dbReference type="Proteomes" id="UP000274922"/>
    </source>
</evidence>
<evidence type="ECO:0000313" key="2">
    <source>
        <dbReference type="EMBL" id="RKO98305.1"/>
    </source>
</evidence>
<feature type="compositionally biased region" description="Low complexity" evidence="1">
    <location>
        <begin position="79"/>
        <end position="104"/>
    </location>
</feature>
<feature type="region of interest" description="Disordered" evidence="1">
    <location>
        <begin position="1"/>
        <end position="30"/>
    </location>
</feature>
<dbReference type="EMBL" id="ML014501">
    <property type="protein sequence ID" value="RKO98305.1"/>
    <property type="molecule type" value="Genomic_DNA"/>
</dbReference>
<keyword evidence="3" id="KW-1185">Reference proteome</keyword>
<feature type="compositionally biased region" description="Acidic residues" evidence="1">
    <location>
        <begin position="105"/>
        <end position="125"/>
    </location>
</feature>
<sequence length="138" mass="13767">MSPQGDLRGPPAPTSAIAGAPGSSDASHQTETMAALLEQLLIAVASARYALAQQIAEQILAVDPHHPLVTAYASTIAQAARAQGPPDAAAPDVSSEGSASSEVASTDDEATSDDSAAEDSADDETGTERRAGAAAREA</sequence>
<dbReference type="Proteomes" id="UP000274922">
    <property type="component" value="Unassembled WGS sequence"/>
</dbReference>
<reference evidence="3" key="1">
    <citation type="journal article" date="2018" name="Nat. Microbiol.">
        <title>Leveraging single-cell genomics to expand the fungal tree of life.</title>
        <authorList>
            <person name="Ahrendt S.R."/>
            <person name="Quandt C.A."/>
            <person name="Ciobanu D."/>
            <person name="Clum A."/>
            <person name="Salamov A."/>
            <person name="Andreopoulos B."/>
            <person name="Cheng J.F."/>
            <person name="Woyke T."/>
            <person name="Pelin A."/>
            <person name="Henrissat B."/>
            <person name="Reynolds N.K."/>
            <person name="Benny G.L."/>
            <person name="Smith M.E."/>
            <person name="James T.Y."/>
            <person name="Grigoriev I.V."/>
        </authorList>
    </citation>
    <scope>NUCLEOTIDE SEQUENCE [LARGE SCALE GENOMIC DNA]</scope>
    <source>
        <strain evidence="3">ATCC 52028</strain>
    </source>
</reference>
<gene>
    <name evidence="2" type="ORF">CXG81DRAFT_28853</name>
</gene>